<evidence type="ECO:0000313" key="11">
    <source>
        <dbReference type="Ensembl" id="ENSOSIP00000037434.1"/>
    </source>
</evidence>
<feature type="compositionally biased region" description="Low complexity" evidence="8">
    <location>
        <begin position="337"/>
        <end position="352"/>
    </location>
</feature>
<evidence type="ECO:0000256" key="1">
    <source>
        <dbReference type="ARBA" id="ARBA00004479"/>
    </source>
</evidence>
<evidence type="ECO:0000256" key="5">
    <source>
        <dbReference type="ARBA" id="ARBA00023136"/>
    </source>
</evidence>
<dbReference type="Gene3D" id="2.60.40.10">
    <property type="entry name" value="Immunoglobulins"/>
    <property type="match status" value="1"/>
</dbReference>
<dbReference type="InterPro" id="IPR013783">
    <property type="entry name" value="Ig-like_fold"/>
</dbReference>
<evidence type="ECO:0000256" key="4">
    <source>
        <dbReference type="ARBA" id="ARBA00022989"/>
    </source>
</evidence>
<dbReference type="GO" id="GO:0004896">
    <property type="term" value="F:cytokine receptor activity"/>
    <property type="evidence" value="ECO:0007669"/>
    <property type="project" value="InterPro"/>
</dbReference>
<feature type="domain" description="Fibronectin type-III" evidence="10">
    <location>
        <begin position="132"/>
        <end position="233"/>
    </location>
</feature>
<dbReference type="InterPro" id="IPR003531">
    <property type="entry name" value="Hempt_rcpt_S_F1_CS"/>
</dbReference>
<dbReference type="GeneTree" id="ENSGT01120000271963"/>
<dbReference type="AlphaFoldDB" id="A0A8C7Z2H5"/>
<dbReference type="PROSITE" id="PS50853">
    <property type="entry name" value="FN3"/>
    <property type="match status" value="1"/>
</dbReference>
<dbReference type="PANTHER" id="PTHR23037:SF27">
    <property type="entry name" value="INTERLEUKIN-7 RECEPTOR SUBUNIT ALPHA"/>
    <property type="match status" value="1"/>
</dbReference>
<feature type="region of interest" description="Disordered" evidence="8">
    <location>
        <begin position="319"/>
        <end position="397"/>
    </location>
</feature>
<evidence type="ECO:0000313" key="12">
    <source>
        <dbReference type="Proteomes" id="UP000694383"/>
    </source>
</evidence>
<evidence type="ECO:0000256" key="6">
    <source>
        <dbReference type="ARBA" id="ARBA00023170"/>
    </source>
</evidence>
<evidence type="ECO:0000256" key="3">
    <source>
        <dbReference type="ARBA" id="ARBA00022729"/>
    </source>
</evidence>
<sequence>MTLFLGTDSSGPPPRWSCDACVTFRCALIPAELRMSCRSHISIHGCNVSCQLLTDSSSSEDEEEDEEWNAVVKTTMCYSEWTKSGKKMKCVEADGDTVRSEDLSPVVPVNVTVHLQRGGPISSVVNLTKIVKPKSPQVCNVTFDLESNQTVIFIQIPYQNDYLKVENQLFQLHIWTAGQNLIQNVSSQDCMRFDTKHLRPRSQYHVKVRSIPCGVLRGSWSEWSETVSFLSPADPPVVKMEHILTVCLMVVVVVVVTSSAFIFWKKQILTFIWPIIPHPKQTLVQICKQHKGLLLSLNPEEFSSLNVNPVDRAAPDEELLASSPQPGSTQSSDCRNSTSVSTEELEVSALLSRTSSDSEDSWQNLAASSIHGPGKQNQQDPPLPEGGSAASPLEFRVTQPEEAYVTMSSFYSTK</sequence>
<dbReference type="InterPro" id="IPR036116">
    <property type="entry name" value="FN3_sf"/>
</dbReference>
<dbReference type="InterPro" id="IPR003961">
    <property type="entry name" value="FN3_dom"/>
</dbReference>
<keyword evidence="4 9" id="KW-1133">Transmembrane helix</keyword>
<dbReference type="GO" id="GO:0046427">
    <property type="term" value="P:positive regulation of receptor signaling pathway via JAK-STAT"/>
    <property type="evidence" value="ECO:0007669"/>
    <property type="project" value="TreeGrafter"/>
</dbReference>
<proteinExistence type="predicted"/>
<accession>A0A8C7Z2H5</accession>
<dbReference type="GO" id="GO:0030097">
    <property type="term" value="P:hemopoiesis"/>
    <property type="evidence" value="ECO:0007669"/>
    <property type="project" value="TreeGrafter"/>
</dbReference>
<keyword evidence="6" id="KW-0675">Receptor</keyword>
<comment type="subcellular location">
    <subcellularLocation>
        <location evidence="1">Membrane</location>
        <topology evidence="1">Single-pass type I membrane protein</topology>
    </subcellularLocation>
</comment>
<keyword evidence="3" id="KW-0732">Signal</keyword>
<keyword evidence="2 9" id="KW-0812">Transmembrane</keyword>
<dbReference type="Ensembl" id="ENSOSIT00000039459.1">
    <property type="protein sequence ID" value="ENSOSIP00000037434.1"/>
    <property type="gene ID" value="ENSOSIG00000018557.1"/>
</dbReference>
<dbReference type="GO" id="GO:0009897">
    <property type="term" value="C:external side of plasma membrane"/>
    <property type="evidence" value="ECO:0007669"/>
    <property type="project" value="TreeGrafter"/>
</dbReference>
<dbReference type="PROSITE" id="PS01355">
    <property type="entry name" value="HEMATOPO_REC_S_F1"/>
    <property type="match status" value="1"/>
</dbReference>
<reference evidence="11" key="2">
    <citation type="submission" date="2025-09" db="UniProtKB">
        <authorList>
            <consortium name="Ensembl"/>
        </authorList>
    </citation>
    <scope>IDENTIFICATION</scope>
</reference>
<reference evidence="11" key="1">
    <citation type="submission" date="2025-08" db="UniProtKB">
        <authorList>
            <consortium name="Ensembl"/>
        </authorList>
    </citation>
    <scope>IDENTIFICATION</scope>
</reference>
<name>A0A8C7Z2H5_9TELE</name>
<dbReference type="SUPFAM" id="SSF49265">
    <property type="entry name" value="Fibronectin type III"/>
    <property type="match status" value="1"/>
</dbReference>
<organism evidence="11 12">
    <name type="scientific">Oryzias sinensis</name>
    <name type="common">Chinese medaka</name>
    <dbReference type="NCBI Taxonomy" id="183150"/>
    <lineage>
        <taxon>Eukaryota</taxon>
        <taxon>Metazoa</taxon>
        <taxon>Chordata</taxon>
        <taxon>Craniata</taxon>
        <taxon>Vertebrata</taxon>
        <taxon>Euteleostomi</taxon>
        <taxon>Actinopterygii</taxon>
        <taxon>Neopterygii</taxon>
        <taxon>Teleostei</taxon>
        <taxon>Neoteleostei</taxon>
        <taxon>Acanthomorphata</taxon>
        <taxon>Ovalentaria</taxon>
        <taxon>Atherinomorphae</taxon>
        <taxon>Beloniformes</taxon>
        <taxon>Adrianichthyidae</taxon>
        <taxon>Oryziinae</taxon>
        <taxon>Oryzias</taxon>
    </lineage>
</organism>
<feature type="compositionally biased region" description="Polar residues" evidence="8">
    <location>
        <begin position="322"/>
        <end position="336"/>
    </location>
</feature>
<feature type="transmembrane region" description="Helical" evidence="9">
    <location>
        <begin position="243"/>
        <end position="264"/>
    </location>
</feature>
<keyword evidence="5 9" id="KW-0472">Membrane</keyword>
<evidence type="ECO:0000256" key="2">
    <source>
        <dbReference type="ARBA" id="ARBA00022692"/>
    </source>
</evidence>
<evidence type="ECO:0000256" key="8">
    <source>
        <dbReference type="SAM" id="MobiDB-lite"/>
    </source>
</evidence>
<evidence type="ECO:0000256" key="7">
    <source>
        <dbReference type="ARBA" id="ARBA00023180"/>
    </source>
</evidence>
<dbReference type="PANTHER" id="PTHR23037">
    <property type="entry name" value="CYTOKINE RECEPTOR"/>
    <property type="match status" value="1"/>
</dbReference>
<keyword evidence="12" id="KW-1185">Reference proteome</keyword>
<protein>
    <recommendedName>
        <fullName evidence="10">Fibronectin type-III domain-containing protein</fullName>
    </recommendedName>
</protein>
<evidence type="ECO:0000256" key="9">
    <source>
        <dbReference type="SAM" id="Phobius"/>
    </source>
</evidence>
<evidence type="ECO:0000259" key="10">
    <source>
        <dbReference type="PROSITE" id="PS50853"/>
    </source>
</evidence>
<dbReference type="Proteomes" id="UP000694383">
    <property type="component" value="Unplaced"/>
</dbReference>
<keyword evidence="7" id="KW-0325">Glycoprotein</keyword>